<dbReference type="GO" id="GO:0005739">
    <property type="term" value="C:mitochondrion"/>
    <property type="evidence" value="ECO:0000318"/>
    <property type="project" value="GO_Central"/>
</dbReference>
<proteinExistence type="inferred from homology"/>
<evidence type="ECO:0000259" key="5">
    <source>
        <dbReference type="Pfam" id="PF20209"/>
    </source>
</evidence>
<dbReference type="InterPro" id="IPR050537">
    <property type="entry name" value="2-oxoacid_dehydrogenase"/>
</dbReference>
<evidence type="ECO:0000313" key="6">
    <source>
        <dbReference type="EMBL" id="PNW69748.1"/>
    </source>
</evidence>
<evidence type="ECO:0000256" key="3">
    <source>
        <dbReference type="SAM" id="MobiDB-lite"/>
    </source>
</evidence>
<evidence type="ECO:0000256" key="2">
    <source>
        <dbReference type="ARBA" id="ARBA00022823"/>
    </source>
</evidence>
<feature type="domain" description="DUF6570" evidence="5">
    <location>
        <begin position="455"/>
        <end position="592"/>
    </location>
</feature>
<organism evidence="6 7">
    <name type="scientific">Chlamydomonas reinhardtii</name>
    <name type="common">Chlamydomonas smithii</name>
    <dbReference type="NCBI Taxonomy" id="3055"/>
    <lineage>
        <taxon>Eukaryota</taxon>
        <taxon>Viridiplantae</taxon>
        <taxon>Chlorophyta</taxon>
        <taxon>core chlorophytes</taxon>
        <taxon>Chlorophyceae</taxon>
        <taxon>CS clade</taxon>
        <taxon>Chlamydomonadales</taxon>
        <taxon>Chlamydomonadaceae</taxon>
        <taxon>Chlamydomonas</taxon>
    </lineage>
</organism>
<dbReference type="Pfam" id="PF20209">
    <property type="entry name" value="DUF6570"/>
    <property type="match status" value="1"/>
</dbReference>
<keyword evidence="7" id="KW-1185">Reference proteome</keyword>
<accession>A0A2K3CN96</accession>
<dbReference type="InParanoid" id="A0A2K3CN96"/>
<dbReference type="GO" id="GO:0004149">
    <property type="term" value="F:dihydrolipoyllysine-residue succinyltransferase activity"/>
    <property type="evidence" value="ECO:0000318"/>
    <property type="project" value="GO_Central"/>
</dbReference>
<dbReference type="Pfam" id="PF14214">
    <property type="entry name" value="Helitron_like_N"/>
    <property type="match status" value="1"/>
</dbReference>
<dbReference type="PANTHER" id="PTHR43416:SF5">
    <property type="entry name" value="DIHYDROLIPOYLLYSINE-RESIDUE SUCCINYLTRANSFERASE COMPONENT OF 2-OXOGLUTARATE DEHYDROGENASE COMPLEX, MITOCHONDRIAL"/>
    <property type="match status" value="1"/>
</dbReference>
<dbReference type="EMBL" id="KZ454948">
    <property type="protein sequence ID" value="PNW69748.1"/>
    <property type="molecule type" value="Genomic_DNA"/>
</dbReference>
<dbReference type="Proteomes" id="UP000006906">
    <property type="component" value="Unassembled WGS sequence"/>
</dbReference>
<feature type="region of interest" description="Disordered" evidence="3">
    <location>
        <begin position="649"/>
        <end position="668"/>
    </location>
</feature>
<comment type="similarity">
    <text evidence="1">Belongs to the 2-oxoacid dehydrogenase family.</text>
</comment>
<reference evidence="6 7" key="1">
    <citation type="journal article" date="2007" name="Science">
        <title>The Chlamydomonas genome reveals the evolution of key animal and plant functions.</title>
        <authorList>
            <person name="Merchant S.S."/>
            <person name="Prochnik S.E."/>
            <person name="Vallon O."/>
            <person name="Harris E.H."/>
            <person name="Karpowicz S.J."/>
            <person name="Witman G.B."/>
            <person name="Terry A."/>
            <person name="Salamov A."/>
            <person name="Fritz-Laylin L.K."/>
            <person name="Marechal-Drouard L."/>
            <person name="Marshall W.F."/>
            <person name="Qu L.H."/>
            <person name="Nelson D.R."/>
            <person name="Sanderfoot A.A."/>
            <person name="Spalding M.H."/>
            <person name="Kapitonov V.V."/>
            <person name="Ren Q."/>
            <person name="Ferris P."/>
            <person name="Lindquist E."/>
            <person name="Shapiro H."/>
            <person name="Lucas S.M."/>
            <person name="Grimwood J."/>
            <person name="Schmutz J."/>
            <person name="Cardol P."/>
            <person name="Cerutti H."/>
            <person name="Chanfreau G."/>
            <person name="Chen C.L."/>
            <person name="Cognat V."/>
            <person name="Croft M.T."/>
            <person name="Dent R."/>
            <person name="Dutcher S."/>
            <person name="Fernandez E."/>
            <person name="Fukuzawa H."/>
            <person name="Gonzalez-Ballester D."/>
            <person name="Gonzalez-Halphen D."/>
            <person name="Hallmann A."/>
            <person name="Hanikenne M."/>
            <person name="Hippler M."/>
            <person name="Inwood W."/>
            <person name="Jabbari K."/>
            <person name="Kalanon M."/>
            <person name="Kuras R."/>
            <person name="Lefebvre P.A."/>
            <person name="Lemaire S.D."/>
            <person name="Lobanov A.V."/>
            <person name="Lohr M."/>
            <person name="Manuell A."/>
            <person name="Meier I."/>
            <person name="Mets L."/>
            <person name="Mittag M."/>
            <person name="Mittelmeier T."/>
            <person name="Moroney J.V."/>
            <person name="Moseley J."/>
            <person name="Napoli C."/>
            <person name="Nedelcu A.M."/>
            <person name="Niyogi K."/>
            <person name="Novoselov S.V."/>
            <person name="Paulsen I.T."/>
            <person name="Pazour G."/>
            <person name="Purton S."/>
            <person name="Ral J.P."/>
            <person name="Riano-Pachon D.M."/>
            <person name="Riekhof W."/>
            <person name="Rymarquis L."/>
            <person name="Schroda M."/>
            <person name="Stern D."/>
            <person name="Umen J."/>
            <person name="Willows R."/>
            <person name="Wilson N."/>
            <person name="Zimmer S.L."/>
            <person name="Allmer J."/>
            <person name="Balk J."/>
            <person name="Bisova K."/>
            <person name="Chen C.J."/>
            <person name="Elias M."/>
            <person name="Gendler K."/>
            <person name="Hauser C."/>
            <person name="Lamb M.R."/>
            <person name="Ledford H."/>
            <person name="Long J.C."/>
            <person name="Minagawa J."/>
            <person name="Page M.D."/>
            <person name="Pan J."/>
            <person name="Pootakham W."/>
            <person name="Roje S."/>
            <person name="Rose A."/>
            <person name="Stahlberg E."/>
            <person name="Terauchi A.M."/>
            <person name="Yang P."/>
            <person name="Ball S."/>
            <person name="Bowler C."/>
            <person name="Dieckmann C.L."/>
            <person name="Gladyshev V.N."/>
            <person name="Green P."/>
            <person name="Jorgensen R."/>
            <person name="Mayfield S."/>
            <person name="Mueller-Roeber B."/>
            <person name="Rajamani S."/>
            <person name="Sayre R.T."/>
            <person name="Brokstein P."/>
            <person name="Dubchak I."/>
            <person name="Goodstein D."/>
            <person name="Hornick L."/>
            <person name="Huang Y.W."/>
            <person name="Jhaveri J."/>
            <person name="Luo Y."/>
            <person name="Martinez D."/>
            <person name="Ngau W.C."/>
            <person name="Otillar B."/>
            <person name="Poliakov A."/>
            <person name="Porter A."/>
            <person name="Szajkowski L."/>
            <person name="Werner G."/>
            <person name="Zhou K."/>
            <person name="Grigoriev I.V."/>
            <person name="Rokhsar D.S."/>
            <person name="Grossman A.R."/>
        </authorList>
    </citation>
    <scope>NUCLEOTIDE SEQUENCE [LARGE SCALE GENOMIC DNA]</scope>
    <source>
        <strain evidence="7">CC-503</strain>
    </source>
</reference>
<feature type="domain" description="Helitron helicase-like" evidence="4">
    <location>
        <begin position="999"/>
        <end position="1120"/>
    </location>
</feature>
<keyword evidence="2" id="KW-0450">Lipoyl</keyword>
<protein>
    <recommendedName>
        <fullName evidence="8">Helitron helicase-like domain-containing protein</fullName>
    </recommendedName>
</protein>
<sequence length="1872" mass="200977">MFAARTAKQQAARAAAAGSVAGSVQASAGGAPGTSAVGASPAAGTGPGSAGAAVSRYSGAAGAPSAAQHKVTAAPGARLAGVPQQPRTVRQRAQAEAFKSMMGQGLDEGSRAHAAAQTCTFTRPEQPAPPVPAAREGQPQGRYVTDVIAGIVGVLRQHRDLASILHRKEMNMLLPGELKQLAEALQQQLPEKLRSSSVHGMETWLHHHADEIELALAGVPNPDAVAAAAGVGGAAMPWEVQLGLQRVAEMMGLASDAEKQPAAEAWQERQWHTLTDCISATRAAARVAGDTAGAAGAAVGTGGAQTAAGGVPDIATSRLCDDAAAAQAMRQQMAAELPTQPCCVCGRRRRQRDVHWHRVSGLREWLDEQLSVMLPGTAEAPRDGNTLWAPPTSAEAVALLAGSTGAASMTEITERVMRAVYRLQAHPAAGTVQLAADGDHQLRVCVDCMRAHQHGHLPPLSYACVDNGLRPSHLPQLTVMEERLVAVWRPLRNLMVCRPPAAGGGPGHWEMRAHVIAFKAPEPQQLAAVFPCSLARVPECITVVFVSPAQTYQQLEALARRVPALMVRGKVVAAWARHLAALYPSARLDEAAVQEWERQPPTAVADALARRAVCTQTQGEASALLRTLRAEQEGYARARYGTAEEAAARGASTAMPAAVNSDSSSGSDSEAIIVQQSLARPSRKRPRLLSAAHMQRLLCGLDRDASVAVRQLLLAHNFKAAATKLLRHHGGAPTKEAVTQMQVLTDHERALTAEANASGSTRPLSRPPAGAPLPPGSLFVVHEPQALSPVQREHGAQRPQSLPALPAEAAQRAGAAAPAAAAAGAEVAAAFSSCGQNVTHMQGIDDVDLPPTPADSPALRAVFQDACADERALQLLLDGWPLASCTEQAPQSDYQPEWPLRVHVNRFPNGTGACPTGMQMLSWIQLQLQRWYPPAPDGTEDSSAQAPHFILDMFDAWQRHTVNQQVAVRFKLDPQLIMSLGDMGPDTLVEAADVLAAALRSRAYGLWAAYGPPSATVTLNPASVHSDATFTLMGRPYTFDVRTGAPQHRPMAAERWDLVAGHPLACAESFEAFMDAFCDVFLGWPAGSDVQQRSNCLFGRVDAFFFKFEMNQRGELHVHGCIWQPGLQPARLRKALADPRSCPDVLDFLESVQTQWFASPLLFSGGERPVHAQKLSTEQLQEVAEAAGSERLTELQRDVLREVLVEVKARGAMEDAAVSCRPPLQCSSLTEAERLGLFAAHAVLETLLHAHRDGTCTTSHSKHATDSNCRMRLPRMLHWLTTYLHEQSVCVHLKRYGRYMVSHMVALLLAVPCNHTVTFACDVGRWLRTRELWDQRHEGIPRTDPVWERRPQLPSLEQLAADAADYALKYATKSEAVQGSRALIAAATMLRRRMHLMTPEQQAGIESEHLPIQDVLDQLRHPFAAFADASASAWAPQPPTAGMSAAGESSTLAQAQFTAEVTARAQQSATVAALRTCAASQQTFSAPAAALLLMRGTDAHESHQFRAIDYRMFSQHVQSQLKRADPELRPRDTQLRLHSAGPDGAQGHHLRLHPAHPEYSKCVWRRRLRPYVPQPVCDPVVRPADGVDDPQVLERYAVFALANFAAYSCDDMLDLSNGAWAAYQRCFAQPADGQSLHVRIACRMLDHVDGLARVRMRAEERRQLQAGAEGTAEDAAEEALLEGVPVEGMDDLEAEPQDDEEPDVRRSAAPAAELWQGCALSETERAGLLQRVVHGGLGGGLTTEATTVVAQIPRANAWPAVGRTAAAAVVRSTQEWTHERLAAAQQRMHDYDLGGQYAAQALAQAQGAVQQQLLLYNSGTAAVTAKLVLISPLAVTTAVPEVQGVWPDAANPGAEPPYVLCPCSAEAPCVWR</sequence>
<dbReference type="InterPro" id="IPR025476">
    <property type="entry name" value="Helitron_helicase-like"/>
</dbReference>
<evidence type="ECO:0000256" key="1">
    <source>
        <dbReference type="ARBA" id="ARBA00007317"/>
    </source>
</evidence>
<dbReference type="GeneID" id="5718428"/>
<dbReference type="InterPro" id="IPR046700">
    <property type="entry name" value="DUF6570"/>
</dbReference>
<evidence type="ECO:0000313" key="7">
    <source>
        <dbReference type="Proteomes" id="UP000006906"/>
    </source>
</evidence>
<dbReference type="Gramene" id="PNW69748">
    <property type="protein sequence ID" value="PNW69748"/>
    <property type="gene ID" value="CHLRE_21g752047v5"/>
</dbReference>
<dbReference type="GO" id="GO:0006099">
    <property type="term" value="P:tricarboxylic acid cycle"/>
    <property type="evidence" value="ECO:0000318"/>
    <property type="project" value="GO_Central"/>
</dbReference>
<dbReference type="STRING" id="3055.A0A2K3CN96"/>
<feature type="region of interest" description="Disordered" evidence="3">
    <location>
        <begin position="756"/>
        <end position="778"/>
    </location>
</feature>
<dbReference type="RefSeq" id="XP_042914171.1">
    <property type="nucleotide sequence ID" value="XM_043072880.1"/>
</dbReference>
<dbReference type="PANTHER" id="PTHR43416">
    <property type="entry name" value="DIHYDROLIPOYLLYSINE-RESIDUE SUCCINYLTRANSFERASE COMPONENT OF 2-OXOGLUTARATE DEHYDROGENASE COMPLEX, MITOCHONDRIAL-RELATED"/>
    <property type="match status" value="1"/>
</dbReference>
<name>A0A2K3CN96_CHLRE</name>
<evidence type="ECO:0000259" key="4">
    <source>
        <dbReference type="Pfam" id="PF14214"/>
    </source>
</evidence>
<dbReference type="PaxDb" id="3055-EDO96079"/>
<feature type="region of interest" description="Disordered" evidence="3">
    <location>
        <begin position="1"/>
        <end position="53"/>
    </location>
</feature>
<gene>
    <name evidence="6" type="ORF">CHLRE_21g752047v5</name>
</gene>
<evidence type="ECO:0008006" key="8">
    <source>
        <dbReference type="Google" id="ProtNLM"/>
    </source>
</evidence>
<feature type="region of interest" description="Disordered" evidence="3">
    <location>
        <begin position="77"/>
        <end position="96"/>
    </location>
</feature>
<dbReference type="KEGG" id="cre:CHLRE_21g752047v5"/>
<feature type="compositionally biased region" description="Pro residues" evidence="3">
    <location>
        <begin position="765"/>
        <end position="775"/>
    </location>
</feature>